<dbReference type="InterPro" id="IPR056792">
    <property type="entry name" value="PRC_RimM"/>
</dbReference>
<dbReference type="EMBL" id="LT669839">
    <property type="protein sequence ID" value="SHD76992.1"/>
    <property type="molecule type" value="Genomic_DNA"/>
</dbReference>
<dbReference type="PANTHER" id="PTHR33692">
    <property type="entry name" value="RIBOSOME MATURATION FACTOR RIMM"/>
    <property type="match status" value="1"/>
</dbReference>
<dbReference type="GO" id="GO:0043022">
    <property type="term" value="F:ribosome binding"/>
    <property type="evidence" value="ECO:0007669"/>
    <property type="project" value="InterPro"/>
</dbReference>
<evidence type="ECO:0000313" key="8">
    <source>
        <dbReference type="EMBL" id="SHD76992.1"/>
    </source>
</evidence>
<dbReference type="GO" id="GO:0005737">
    <property type="term" value="C:cytoplasm"/>
    <property type="evidence" value="ECO:0007669"/>
    <property type="project" value="UniProtKB-SubCell"/>
</dbReference>
<accession>A0A1M4PND3</accession>
<comment type="similarity">
    <text evidence="5">Belongs to the RimM family.</text>
</comment>
<dbReference type="NCBIfam" id="TIGR02273">
    <property type="entry name" value="16S_RimM"/>
    <property type="match status" value="1"/>
</dbReference>
<dbReference type="GO" id="GO:0006364">
    <property type="term" value="P:rRNA processing"/>
    <property type="evidence" value="ECO:0007669"/>
    <property type="project" value="UniProtKB-UniRule"/>
</dbReference>
<dbReference type="RefSeq" id="WP_025641072.1">
    <property type="nucleotide sequence ID" value="NZ_LT669839.1"/>
</dbReference>
<dbReference type="Gene3D" id="2.30.30.240">
    <property type="entry name" value="PRC-barrel domain"/>
    <property type="match status" value="1"/>
</dbReference>
<evidence type="ECO:0000259" key="6">
    <source>
        <dbReference type="Pfam" id="PF01782"/>
    </source>
</evidence>
<evidence type="ECO:0000256" key="1">
    <source>
        <dbReference type="ARBA" id="ARBA00022490"/>
    </source>
</evidence>
<sequence length="167" mass="19502">MDYIKVGWIMNTHGIKGELKVYPLTDDINRFSRLETAYLGEDKLKVEIEEVKYNKGLAILKFKEFNDINEVLSFKENYIFIDEEDKMDLPNGHYYIFEIIDCIVFDTKGEEVGTVVDVIQSASNDIYVVKNFEKDKEYLIPAVKEFFVNIDIPKKKIIIDPIKGMIE</sequence>
<keyword evidence="1 5" id="KW-0963">Cytoplasm</keyword>
<keyword evidence="4 5" id="KW-0143">Chaperone</keyword>
<dbReference type="Proteomes" id="UP000245423">
    <property type="component" value="Chromosome 1"/>
</dbReference>
<evidence type="ECO:0000313" key="9">
    <source>
        <dbReference type="Proteomes" id="UP000245423"/>
    </source>
</evidence>
<evidence type="ECO:0000256" key="4">
    <source>
        <dbReference type="ARBA" id="ARBA00023186"/>
    </source>
</evidence>
<dbReference type="PANTHER" id="PTHR33692:SF1">
    <property type="entry name" value="RIBOSOME MATURATION FACTOR RIMM"/>
    <property type="match status" value="1"/>
</dbReference>
<feature type="domain" description="Ribosome maturation factor RimM PRC barrel" evidence="7">
    <location>
        <begin position="97"/>
        <end position="164"/>
    </location>
</feature>
<comment type="domain">
    <text evidence="5">The PRC barrel domain binds ribosomal protein uS19.</text>
</comment>
<dbReference type="HAMAP" id="MF_00014">
    <property type="entry name" value="Ribosome_mat_RimM"/>
    <property type="match status" value="1"/>
</dbReference>
<dbReference type="InterPro" id="IPR036976">
    <property type="entry name" value="RimM_N_sf"/>
</dbReference>
<gene>
    <name evidence="5 8" type="primary">rimM</name>
    <name evidence="8" type="ORF">CUESP1_1629</name>
</gene>
<dbReference type="SUPFAM" id="SSF50447">
    <property type="entry name" value="Translation proteins"/>
    <property type="match status" value="1"/>
</dbReference>
<dbReference type="Pfam" id="PF01782">
    <property type="entry name" value="RimM"/>
    <property type="match status" value="1"/>
</dbReference>
<evidence type="ECO:0000256" key="3">
    <source>
        <dbReference type="ARBA" id="ARBA00022552"/>
    </source>
</evidence>
<evidence type="ECO:0000259" key="7">
    <source>
        <dbReference type="Pfam" id="PF24986"/>
    </source>
</evidence>
<proteinExistence type="inferred from homology"/>
<keyword evidence="2 5" id="KW-0690">Ribosome biogenesis</keyword>
<organism evidence="8 9">
    <name type="scientific">[Clostridium] ultunense Esp</name>
    <dbReference type="NCBI Taxonomy" id="1288971"/>
    <lineage>
        <taxon>Bacteria</taxon>
        <taxon>Bacillati</taxon>
        <taxon>Bacillota</taxon>
        <taxon>Tissierellia</taxon>
        <taxon>Tissierellales</taxon>
        <taxon>Tepidimicrobiaceae</taxon>
        <taxon>Schnuerera</taxon>
    </lineage>
</organism>
<dbReference type="Gene3D" id="2.40.30.60">
    <property type="entry name" value="RimM"/>
    <property type="match status" value="1"/>
</dbReference>
<dbReference type="SUPFAM" id="SSF50346">
    <property type="entry name" value="PRC-barrel domain"/>
    <property type="match status" value="1"/>
</dbReference>
<dbReference type="Pfam" id="PF24986">
    <property type="entry name" value="PRC_RimM"/>
    <property type="match status" value="1"/>
</dbReference>
<dbReference type="AlphaFoldDB" id="A0A1M4PND3"/>
<dbReference type="InterPro" id="IPR011033">
    <property type="entry name" value="PRC_barrel-like_sf"/>
</dbReference>
<keyword evidence="9" id="KW-1185">Reference proteome</keyword>
<keyword evidence="3 5" id="KW-0698">rRNA processing</keyword>
<dbReference type="GO" id="GO:0042274">
    <property type="term" value="P:ribosomal small subunit biogenesis"/>
    <property type="evidence" value="ECO:0007669"/>
    <property type="project" value="UniProtKB-UniRule"/>
</dbReference>
<dbReference type="OrthoDB" id="9810331at2"/>
<reference evidence="8 9" key="1">
    <citation type="submission" date="2016-11" db="EMBL/GenBank/DDBJ databases">
        <authorList>
            <person name="Manzoor S."/>
        </authorList>
    </citation>
    <scope>NUCLEOTIDE SEQUENCE [LARGE SCALE GENOMIC DNA]</scope>
    <source>
        <strain evidence="8">Clostridium ultunense strain Esp</strain>
    </source>
</reference>
<dbReference type="GO" id="GO:0005840">
    <property type="term" value="C:ribosome"/>
    <property type="evidence" value="ECO:0007669"/>
    <property type="project" value="InterPro"/>
</dbReference>
<evidence type="ECO:0000256" key="5">
    <source>
        <dbReference type="HAMAP-Rule" id="MF_00014"/>
    </source>
</evidence>
<protein>
    <recommendedName>
        <fullName evidence="5">Ribosome maturation factor RimM</fullName>
    </recommendedName>
</protein>
<evidence type="ECO:0000256" key="2">
    <source>
        <dbReference type="ARBA" id="ARBA00022517"/>
    </source>
</evidence>
<dbReference type="InterPro" id="IPR002676">
    <property type="entry name" value="RimM_N"/>
</dbReference>
<dbReference type="InterPro" id="IPR009000">
    <property type="entry name" value="Transl_B-barrel_sf"/>
</dbReference>
<comment type="subcellular location">
    <subcellularLocation>
        <location evidence="5">Cytoplasm</location>
    </subcellularLocation>
</comment>
<name>A0A1M4PND3_9FIRM</name>
<comment type="function">
    <text evidence="5">An accessory protein needed during the final step in the assembly of 30S ribosomal subunit, possibly for assembly of the head region. Essential for efficient processing of 16S rRNA. May be needed both before and after RbfA during the maturation of 16S rRNA. It has affinity for free ribosomal 30S subunits but not for 70S ribosomes.</text>
</comment>
<feature type="domain" description="RimM N-terminal" evidence="6">
    <location>
        <begin position="6"/>
        <end position="85"/>
    </location>
</feature>
<comment type="subunit">
    <text evidence="5">Binds ribosomal protein uS19.</text>
</comment>
<dbReference type="InterPro" id="IPR011961">
    <property type="entry name" value="RimM"/>
</dbReference>